<dbReference type="RefSeq" id="WP_057826067.1">
    <property type="nucleotide sequence ID" value="NZ_AZEA01000020.1"/>
</dbReference>
<evidence type="ECO:0000256" key="2">
    <source>
        <dbReference type="ARBA" id="ARBA00023002"/>
    </source>
</evidence>
<sequence length="249" mass="26336">MAQLDGKVAIITGGAAGIGLETTKLFLKEGAKVVFTDVNTDSGKKVEEDLDNDNALFIQQDVSNEDDWKDVVKQTVDKFGTIDILFNNAGIYIIGKIPDITVETWNKLMNINVLGTFLGLKHVLPVMAEKHHGSVINASSIAGIAGSAGHILYGASKGAVRTMTKDAAAEYARANVRVNSIHPGYIKTAMADYASASLGVPENQLGKIFPLGRLGETSEVAQAVLFLASDASSFITGVELPIDGGFLAQ</sequence>
<organism evidence="5 6">
    <name type="scientific">Lentilactobacillus sunkii DSM 19904</name>
    <dbReference type="NCBI Taxonomy" id="1423808"/>
    <lineage>
        <taxon>Bacteria</taxon>
        <taxon>Bacillati</taxon>
        <taxon>Bacillota</taxon>
        <taxon>Bacilli</taxon>
        <taxon>Lactobacillales</taxon>
        <taxon>Lactobacillaceae</taxon>
        <taxon>Lentilactobacillus</taxon>
    </lineage>
</organism>
<comment type="similarity">
    <text evidence="1">Belongs to the short-chain dehydrogenases/reductases (SDR) family.</text>
</comment>
<dbReference type="InterPro" id="IPR036291">
    <property type="entry name" value="NAD(P)-bd_dom_sf"/>
</dbReference>
<gene>
    <name evidence="5" type="ORF">FD17_GL001246</name>
</gene>
<dbReference type="EMBL" id="AZEA01000020">
    <property type="protein sequence ID" value="KRK87493.1"/>
    <property type="molecule type" value="Genomic_DNA"/>
</dbReference>
<keyword evidence="3" id="KW-0520">NAD</keyword>
<accession>A0A0R1KVS7</accession>
<dbReference type="PATRIC" id="fig|1423808.3.peg.1258"/>
<evidence type="ECO:0000256" key="1">
    <source>
        <dbReference type="ARBA" id="ARBA00006484"/>
    </source>
</evidence>
<dbReference type="PANTHER" id="PTHR24321:SF8">
    <property type="entry name" value="ESTRADIOL 17-BETA-DEHYDROGENASE 8-RELATED"/>
    <property type="match status" value="1"/>
</dbReference>
<dbReference type="OrthoDB" id="9805904at2"/>
<evidence type="ECO:0000313" key="5">
    <source>
        <dbReference type="EMBL" id="KRK87493.1"/>
    </source>
</evidence>
<dbReference type="NCBIfam" id="NF005559">
    <property type="entry name" value="PRK07231.1"/>
    <property type="match status" value="1"/>
</dbReference>
<dbReference type="PRINTS" id="PR00081">
    <property type="entry name" value="GDHRDH"/>
</dbReference>
<feature type="domain" description="Ketoreductase" evidence="4">
    <location>
        <begin position="7"/>
        <end position="189"/>
    </location>
</feature>
<name>A0A0R1KVS7_9LACO</name>
<dbReference type="SUPFAM" id="SSF51735">
    <property type="entry name" value="NAD(P)-binding Rossmann-fold domains"/>
    <property type="match status" value="1"/>
</dbReference>
<dbReference type="Pfam" id="PF13561">
    <property type="entry name" value="adh_short_C2"/>
    <property type="match status" value="1"/>
</dbReference>
<dbReference type="GO" id="GO:0016491">
    <property type="term" value="F:oxidoreductase activity"/>
    <property type="evidence" value="ECO:0007669"/>
    <property type="project" value="UniProtKB-KW"/>
</dbReference>
<keyword evidence="6" id="KW-1185">Reference proteome</keyword>
<dbReference type="InterPro" id="IPR002347">
    <property type="entry name" value="SDR_fam"/>
</dbReference>
<comment type="caution">
    <text evidence="5">The sequence shown here is derived from an EMBL/GenBank/DDBJ whole genome shotgun (WGS) entry which is preliminary data.</text>
</comment>
<proteinExistence type="inferred from homology"/>
<dbReference type="PRINTS" id="PR00080">
    <property type="entry name" value="SDRFAMILY"/>
</dbReference>
<keyword evidence="2" id="KW-0560">Oxidoreductase</keyword>
<dbReference type="InterPro" id="IPR020904">
    <property type="entry name" value="Sc_DH/Rdtase_CS"/>
</dbReference>
<dbReference type="InterPro" id="IPR057326">
    <property type="entry name" value="KR_dom"/>
</dbReference>
<dbReference type="PANTHER" id="PTHR24321">
    <property type="entry name" value="DEHYDROGENASES, SHORT CHAIN"/>
    <property type="match status" value="1"/>
</dbReference>
<dbReference type="Gene3D" id="3.40.50.720">
    <property type="entry name" value="NAD(P)-binding Rossmann-like Domain"/>
    <property type="match status" value="1"/>
</dbReference>
<dbReference type="Proteomes" id="UP000051581">
    <property type="component" value="Unassembled WGS sequence"/>
</dbReference>
<evidence type="ECO:0000313" key="6">
    <source>
        <dbReference type="Proteomes" id="UP000051581"/>
    </source>
</evidence>
<dbReference type="PROSITE" id="PS00061">
    <property type="entry name" value="ADH_SHORT"/>
    <property type="match status" value="1"/>
</dbReference>
<dbReference type="FunFam" id="3.40.50.720:FF:000084">
    <property type="entry name" value="Short-chain dehydrogenase reductase"/>
    <property type="match status" value="1"/>
</dbReference>
<dbReference type="GO" id="GO:0008206">
    <property type="term" value="P:bile acid metabolic process"/>
    <property type="evidence" value="ECO:0007669"/>
    <property type="project" value="UniProtKB-ARBA"/>
</dbReference>
<protein>
    <submittedName>
        <fullName evidence="5">3-oxoacyl-ACP reductase</fullName>
    </submittedName>
</protein>
<reference evidence="5 6" key="1">
    <citation type="journal article" date="2015" name="Genome Announc.">
        <title>Expanding the biotechnology potential of lactobacilli through comparative genomics of 213 strains and associated genera.</title>
        <authorList>
            <person name="Sun Z."/>
            <person name="Harris H.M."/>
            <person name="McCann A."/>
            <person name="Guo C."/>
            <person name="Argimon S."/>
            <person name="Zhang W."/>
            <person name="Yang X."/>
            <person name="Jeffery I.B."/>
            <person name="Cooney J.C."/>
            <person name="Kagawa T.F."/>
            <person name="Liu W."/>
            <person name="Song Y."/>
            <person name="Salvetti E."/>
            <person name="Wrobel A."/>
            <person name="Rasinkangas P."/>
            <person name="Parkhill J."/>
            <person name="Rea M.C."/>
            <person name="O'Sullivan O."/>
            <person name="Ritari J."/>
            <person name="Douillard F.P."/>
            <person name="Paul Ross R."/>
            <person name="Yang R."/>
            <person name="Briner A.E."/>
            <person name="Felis G.E."/>
            <person name="de Vos W.M."/>
            <person name="Barrangou R."/>
            <person name="Klaenhammer T.R."/>
            <person name="Caufield P.W."/>
            <person name="Cui Y."/>
            <person name="Zhang H."/>
            <person name="O'Toole P.W."/>
        </authorList>
    </citation>
    <scope>NUCLEOTIDE SEQUENCE [LARGE SCALE GENOMIC DNA]</scope>
    <source>
        <strain evidence="5 6">DSM 19904</strain>
    </source>
</reference>
<evidence type="ECO:0000256" key="3">
    <source>
        <dbReference type="ARBA" id="ARBA00023027"/>
    </source>
</evidence>
<dbReference type="AlphaFoldDB" id="A0A0R1KVS7"/>
<evidence type="ECO:0000259" key="4">
    <source>
        <dbReference type="SMART" id="SM00822"/>
    </source>
</evidence>
<dbReference type="SMART" id="SM00822">
    <property type="entry name" value="PKS_KR"/>
    <property type="match status" value="1"/>
</dbReference>